<dbReference type="Proteomes" id="UP000001479">
    <property type="component" value="Chromosome"/>
</dbReference>
<dbReference type="InterPro" id="IPR050766">
    <property type="entry name" value="Bact_Lucif_Oxidored"/>
</dbReference>
<dbReference type="HOGENOM" id="CLU_027853_3_0_2"/>
<dbReference type="KEGG" id="sid:M164_0499"/>
<reference evidence="2 3" key="1">
    <citation type="journal article" date="2009" name="Proc. Natl. Acad. Sci. U.S.A.">
        <title>Biogeography of the Sulfolobus islandicus pan-genome.</title>
        <authorList>
            <person name="Reno M.L."/>
            <person name="Held N.L."/>
            <person name="Fields C.J."/>
            <person name="Burke P.V."/>
            <person name="Whitaker R.J."/>
        </authorList>
    </citation>
    <scope>NUCLEOTIDE SEQUENCE [LARGE SCALE GENOMIC DNA]</scope>
    <source>
        <strain evidence="3">M.16.4 / Kamchatka #3</strain>
    </source>
</reference>
<organism evidence="2 3">
    <name type="scientific">Saccharolobus islandicus (strain M.16.4 / Kamchatka #3)</name>
    <name type="common">Sulfolobus islandicus</name>
    <dbReference type="NCBI Taxonomy" id="426118"/>
    <lineage>
        <taxon>Archaea</taxon>
        <taxon>Thermoproteota</taxon>
        <taxon>Thermoprotei</taxon>
        <taxon>Sulfolobales</taxon>
        <taxon>Sulfolobaceae</taxon>
        <taxon>Saccharolobus</taxon>
    </lineage>
</organism>
<evidence type="ECO:0000313" key="3">
    <source>
        <dbReference type="Proteomes" id="UP000001479"/>
    </source>
</evidence>
<gene>
    <name evidence="2" type="ordered locus">M164_0499</name>
</gene>
<name>C4KE07_SACI6</name>
<dbReference type="EMBL" id="CP001402">
    <property type="protein sequence ID" value="ACR41130.1"/>
    <property type="molecule type" value="Genomic_DNA"/>
</dbReference>
<dbReference type="GO" id="GO:0016705">
    <property type="term" value="F:oxidoreductase activity, acting on paired donors, with incorporation or reduction of molecular oxygen"/>
    <property type="evidence" value="ECO:0007669"/>
    <property type="project" value="InterPro"/>
</dbReference>
<protein>
    <submittedName>
        <fullName evidence="2">Luciferase family protein</fullName>
    </submittedName>
</protein>
<sequence>MKYSKIDVMDKIKPALFWVVDYYPDLGISKGEYYEQIAREVEYAEKLGYRGVWIAEHHFIDYGIVPSAPIYLTYLASRTSRIRLGPAVSTIVFRNPIQVAEEYSLLDTLSKGRLNLAVGSGYLKHEFAGFNVPLEIKREIFDEALDIVIRLMRGEKITINGKYFKYENIGINVLPLQNPHPPIWIAVLRAEAAYHVGKKGFNLMMIPYATVDKIGDIMPVVNSFREGLKESRSEEKELSLSFHTHVANSFHDAVETSKEYLHRYVFSRLYAKRRTLDELYDSGLLLLFGSPEDVANQIYKIYKLARPNMLMFLVDYGMKPYDMVIDILTKIREKVAKHLEGKGILLDFDN</sequence>
<feature type="domain" description="Luciferase-like" evidence="1">
    <location>
        <begin position="29"/>
        <end position="273"/>
    </location>
</feature>
<dbReference type="AlphaFoldDB" id="C4KE07"/>
<dbReference type="InterPro" id="IPR011251">
    <property type="entry name" value="Luciferase-like_dom"/>
</dbReference>
<accession>C4KE07</accession>
<dbReference type="SUPFAM" id="SSF51679">
    <property type="entry name" value="Bacterial luciferase-like"/>
    <property type="match status" value="1"/>
</dbReference>
<dbReference type="PANTHER" id="PTHR30137:SF6">
    <property type="entry name" value="LUCIFERASE-LIKE MONOOXYGENASE"/>
    <property type="match status" value="1"/>
</dbReference>
<evidence type="ECO:0000313" key="2">
    <source>
        <dbReference type="EMBL" id="ACR41130.1"/>
    </source>
</evidence>
<dbReference type="InterPro" id="IPR036661">
    <property type="entry name" value="Luciferase-like_sf"/>
</dbReference>
<dbReference type="Pfam" id="PF00296">
    <property type="entry name" value="Bac_luciferase"/>
    <property type="match status" value="1"/>
</dbReference>
<proteinExistence type="predicted"/>
<dbReference type="Gene3D" id="3.20.20.30">
    <property type="entry name" value="Luciferase-like domain"/>
    <property type="match status" value="1"/>
</dbReference>
<evidence type="ECO:0000259" key="1">
    <source>
        <dbReference type="Pfam" id="PF00296"/>
    </source>
</evidence>
<dbReference type="PANTHER" id="PTHR30137">
    <property type="entry name" value="LUCIFERASE-LIKE MONOOXYGENASE"/>
    <property type="match status" value="1"/>
</dbReference>
<dbReference type="GO" id="GO:0005829">
    <property type="term" value="C:cytosol"/>
    <property type="evidence" value="ECO:0007669"/>
    <property type="project" value="TreeGrafter"/>
</dbReference>